<feature type="non-terminal residue" evidence="2">
    <location>
        <position position="78"/>
    </location>
</feature>
<sequence>MDFCLFSLNLCDIVEIKTQYCGTEGKEAKPAVAPHGDGAGGGQGGGHGAGHGGGHGGGTGTGTGTGLGTGVGIGTLCG</sequence>
<feature type="region of interest" description="Disordered" evidence="1">
    <location>
        <begin position="27"/>
        <end position="65"/>
    </location>
</feature>
<keyword evidence="3" id="KW-1185">Reference proteome</keyword>
<accession>A0A3M7PI99</accession>
<proteinExistence type="predicted"/>
<organism evidence="2 3">
    <name type="scientific">Brachionus plicatilis</name>
    <name type="common">Marine rotifer</name>
    <name type="synonym">Brachionus muelleri</name>
    <dbReference type="NCBI Taxonomy" id="10195"/>
    <lineage>
        <taxon>Eukaryota</taxon>
        <taxon>Metazoa</taxon>
        <taxon>Spiralia</taxon>
        <taxon>Gnathifera</taxon>
        <taxon>Rotifera</taxon>
        <taxon>Eurotatoria</taxon>
        <taxon>Monogononta</taxon>
        <taxon>Pseudotrocha</taxon>
        <taxon>Ploima</taxon>
        <taxon>Brachionidae</taxon>
        <taxon>Brachionus</taxon>
    </lineage>
</organism>
<dbReference type="EMBL" id="REGN01010590">
    <property type="protein sequence ID" value="RMZ98733.1"/>
    <property type="molecule type" value="Genomic_DNA"/>
</dbReference>
<feature type="compositionally biased region" description="Gly residues" evidence="1">
    <location>
        <begin position="37"/>
        <end position="65"/>
    </location>
</feature>
<protein>
    <submittedName>
        <fullName evidence="2">Uncharacterized protein</fullName>
    </submittedName>
</protein>
<reference evidence="2 3" key="1">
    <citation type="journal article" date="2018" name="Sci. Rep.">
        <title>Genomic signatures of local adaptation to the degree of environmental predictability in rotifers.</title>
        <authorList>
            <person name="Franch-Gras L."/>
            <person name="Hahn C."/>
            <person name="Garcia-Roger E.M."/>
            <person name="Carmona M.J."/>
            <person name="Serra M."/>
            <person name="Gomez A."/>
        </authorList>
    </citation>
    <scope>NUCLEOTIDE SEQUENCE [LARGE SCALE GENOMIC DNA]</scope>
    <source>
        <strain evidence="2">HYR1</strain>
    </source>
</reference>
<dbReference type="AlphaFoldDB" id="A0A3M7PI99"/>
<dbReference type="Proteomes" id="UP000276133">
    <property type="component" value="Unassembled WGS sequence"/>
</dbReference>
<evidence type="ECO:0000313" key="2">
    <source>
        <dbReference type="EMBL" id="RMZ98733.1"/>
    </source>
</evidence>
<comment type="caution">
    <text evidence="2">The sequence shown here is derived from an EMBL/GenBank/DDBJ whole genome shotgun (WGS) entry which is preliminary data.</text>
</comment>
<gene>
    <name evidence="2" type="ORF">BpHYR1_023075</name>
</gene>
<name>A0A3M7PI99_BRAPC</name>
<evidence type="ECO:0000313" key="3">
    <source>
        <dbReference type="Proteomes" id="UP000276133"/>
    </source>
</evidence>
<evidence type="ECO:0000256" key="1">
    <source>
        <dbReference type="SAM" id="MobiDB-lite"/>
    </source>
</evidence>